<comment type="subunit">
    <text evidence="11">DNA polymerase III contains a core (composed of alpha, epsilon and theta chains) that associates with a tau subunit. This core dimerizes to form the POLIII' complex. PolIII' associates with the gamma complex (composed of gamma, delta, delta', psi and chi chains) and with the beta chain to form the complete DNA polymerase III complex.</text>
</comment>
<dbReference type="PANTHER" id="PTHR32294:SF0">
    <property type="entry name" value="DNA POLYMERASE III SUBUNIT ALPHA"/>
    <property type="match status" value="1"/>
</dbReference>
<evidence type="ECO:0000259" key="13">
    <source>
        <dbReference type="SMART" id="SM00481"/>
    </source>
</evidence>
<keyword evidence="6" id="KW-0808">Transferase</keyword>
<evidence type="ECO:0000256" key="3">
    <source>
        <dbReference type="ARBA" id="ARBA00012417"/>
    </source>
</evidence>
<evidence type="ECO:0000256" key="1">
    <source>
        <dbReference type="ARBA" id="ARBA00004496"/>
    </source>
</evidence>
<keyword evidence="5" id="KW-0963">Cytoplasm</keyword>
<dbReference type="InterPro" id="IPR016195">
    <property type="entry name" value="Pol/histidinol_Pase-like"/>
</dbReference>
<comment type="similarity">
    <text evidence="2">Belongs to the DNA polymerase type-C family. DnaE subfamily.</text>
</comment>
<protein>
    <recommendedName>
        <fullName evidence="4">DNA polymerase III subunit alpha</fullName>
        <ecNumber evidence="3">2.7.7.7</ecNumber>
    </recommendedName>
</protein>
<dbReference type="NCBIfam" id="TIGR00594">
    <property type="entry name" value="polc"/>
    <property type="match status" value="1"/>
</dbReference>
<dbReference type="InterPro" id="IPR004805">
    <property type="entry name" value="DnaE2/DnaE/PolC"/>
</dbReference>
<comment type="catalytic activity">
    <reaction evidence="12">
        <text>DNA(n) + a 2'-deoxyribonucleoside 5'-triphosphate = DNA(n+1) + diphosphate</text>
        <dbReference type="Rhea" id="RHEA:22508"/>
        <dbReference type="Rhea" id="RHEA-COMP:17339"/>
        <dbReference type="Rhea" id="RHEA-COMP:17340"/>
        <dbReference type="ChEBI" id="CHEBI:33019"/>
        <dbReference type="ChEBI" id="CHEBI:61560"/>
        <dbReference type="ChEBI" id="CHEBI:173112"/>
        <dbReference type="EC" id="2.7.7.7"/>
    </reaction>
</comment>
<dbReference type="Proteomes" id="UP000648722">
    <property type="component" value="Unassembled WGS sequence"/>
</dbReference>
<dbReference type="InterPro" id="IPR003141">
    <property type="entry name" value="Pol/His_phosphatase_N"/>
</dbReference>
<dbReference type="CDD" id="cd04485">
    <property type="entry name" value="DnaE_OBF"/>
    <property type="match status" value="1"/>
</dbReference>
<evidence type="ECO:0000256" key="8">
    <source>
        <dbReference type="ARBA" id="ARBA00022705"/>
    </source>
</evidence>
<accession>A0ABQ1XHQ5</accession>
<keyword evidence="7" id="KW-0548">Nucleotidyltransferase</keyword>
<dbReference type="EC" id="2.7.7.7" evidence="3"/>
<sequence length="1154" mass="126450">MTVNPDGFVHLRSRSPYSLLEGATRIPELAKLCGEMSMPALALTDSNNLFGALEFSEYLSGAGVQPIIGCTLSVKLESERPGERIVPTGTLVLLVQNEAGYRNLVSLSSSAYLDVGPADEPSVPLSSILEQSEGLICLTGGYDGVLNRLVAGGKAPRAETVLERLCEAFAGRLYIELQRHGRPDDVTAEDWLVPQAYARNLPLVATNEPYFATAERHEAHDALMCIAQSTYVIVDDRRKVTPEHYFKSGEEMAAVFADLPEAISNTVDIARRCAYRPRTGDPVLPRFPRLEGRTEAEELAGRAQEGLKARLAAVEPAASVKEYEDRLAFELGVIERMGFPGYFLIVADFIQWSKAQGIPVGPGRGSGAGSVVAWALTITDLDPLRFGLLFERFLNPERVSMPDFDIDFCQERRGEVIRYVQERYGSDRVAQIITFGTLQARAVVRDVGRVLQIPFPVVDRIAKLVPNNPAQPVTLAEAVESEPKLQVMRREDAAVDRLMTVALQLEGLYRNASTHAAGIVIGDRPLTEFVPLYRDPRSDIPATQFNMKWVEPAGLVKFDFLGLKTLTVMARAVAYIKASTGEDIDLDAVPLDDPKAYALMAAGSTIGVFQLESSGMRDTLKKVKPDTFEDIIALISLYRPGPMKNIDIYVERKFGRSEPDYLHPDLEPVLKETHGVIIYQEQVMQIAQILSGYSLGEADLLRRAMGKKKKEEMDKQRERFLKGAAERGVGEQKASYIFDLVAEFAGYGFNKSHAAAYALIAYRTAWLKAHHPVAFMAALMSLDAANTDKLAVFFQECRHMGVTVLGPDINRSLADFSVEDGAVRYGLGAVRSAGMGAMEEVVRARRDSGPFADLYDFAARVDARNVNKRLLETLARAGAFDSVEPDRARVMAAAETLCAIAQAAQAERDSAQVSLFGAGGNDPVALERPPLPAAEPWEPSRRLDEELAAIGFYLSGHPLDAFSEVLARRGAVGWSELVQRVQEGAVKAVRMAGIVRRRQEKISRRSNERFAFLTLSDPSGEFEALVPPRVFSEVRDLLEAGQGILATFRVEDQDEQIRLIMDGCEPLEGLLREAQLPGLCVEVDDVQALDGIHARLSRLGSSGGEARGVVVLDLPVEGRSRARVRLPGGYRLDPALRSALKEVPGVSAVEALAV</sequence>
<proteinExistence type="inferred from homology"/>
<dbReference type="Pfam" id="PF07733">
    <property type="entry name" value="DNA_pol3_alpha"/>
    <property type="match status" value="1"/>
</dbReference>
<evidence type="ECO:0000256" key="2">
    <source>
        <dbReference type="ARBA" id="ARBA00009496"/>
    </source>
</evidence>
<dbReference type="PANTHER" id="PTHR32294">
    <property type="entry name" value="DNA POLYMERASE III SUBUNIT ALPHA"/>
    <property type="match status" value="1"/>
</dbReference>
<keyword evidence="15" id="KW-1185">Reference proteome</keyword>
<dbReference type="InterPro" id="IPR049821">
    <property type="entry name" value="PolIIIA_DnaE1_PHP"/>
</dbReference>
<name>A0ABQ1XHQ5_9PROT</name>
<keyword evidence="9" id="KW-0239">DNA-directed DNA polymerase</keyword>
<comment type="subcellular location">
    <subcellularLocation>
        <location evidence="1">Cytoplasm</location>
    </subcellularLocation>
</comment>
<dbReference type="NCBIfam" id="NF004226">
    <property type="entry name" value="PRK05673.1"/>
    <property type="match status" value="1"/>
</dbReference>
<dbReference type="Gene3D" id="1.10.10.1600">
    <property type="entry name" value="Bacterial DNA polymerase III alpha subunit, thumb domain"/>
    <property type="match status" value="1"/>
</dbReference>
<keyword evidence="8" id="KW-0235">DNA replication</keyword>
<evidence type="ECO:0000313" key="15">
    <source>
        <dbReference type="Proteomes" id="UP000648722"/>
    </source>
</evidence>
<gene>
    <name evidence="14" type="primary">dnaE1</name>
    <name evidence="14" type="ORF">GCM10007420_06620</name>
</gene>
<evidence type="ECO:0000256" key="7">
    <source>
        <dbReference type="ARBA" id="ARBA00022695"/>
    </source>
</evidence>
<dbReference type="Pfam" id="PF14579">
    <property type="entry name" value="HHH_6"/>
    <property type="match status" value="1"/>
</dbReference>
<dbReference type="InterPro" id="IPR029460">
    <property type="entry name" value="DNAPol_HHH"/>
</dbReference>
<dbReference type="Pfam" id="PF02811">
    <property type="entry name" value="PHP"/>
    <property type="match status" value="1"/>
</dbReference>
<evidence type="ECO:0000256" key="9">
    <source>
        <dbReference type="ARBA" id="ARBA00022932"/>
    </source>
</evidence>
<evidence type="ECO:0000313" key="14">
    <source>
        <dbReference type="EMBL" id="GGG93840.1"/>
    </source>
</evidence>
<evidence type="ECO:0000256" key="12">
    <source>
        <dbReference type="ARBA" id="ARBA00049244"/>
    </source>
</evidence>
<comment type="caution">
    <text evidence="14">The sequence shown here is derived from an EMBL/GenBank/DDBJ whole genome shotgun (WGS) entry which is preliminary data.</text>
</comment>
<dbReference type="InterPro" id="IPR040982">
    <property type="entry name" value="DNA_pol3_finger"/>
</dbReference>
<dbReference type="RefSeq" id="WP_188451126.1">
    <property type="nucleotide sequence ID" value="NZ_BMFS01000002.1"/>
</dbReference>
<reference evidence="15" key="1">
    <citation type="journal article" date="2019" name="Int. J. Syst. Evol. Microbiol.">
        <title>The Global Catalogue of Microorganisms (GCM) 10K type strain sequencing project: providing services to taxonomists for standard genome sequencing and annotation.</title>
        <authorList>
            <consortium name="The Broad Institute Genomics Platform"/>
            <consortium name="The Broad Institute Genome Sequencing Center for Infectious Disease"/>
            <person name="Wu L."/>
            <person name="Ma J."/>
        </authorList>
    </citation>
    <scope>NUCLEOTIDE SEQUENCE [LARGE SCALE GENOMIC DNA]</scope>
    <source>
        <strain evidence="15">CGMCC 1.12766</strain>
    </source>
</reference>
<dbReference type="EMBL" id="BMFS01000002">
    <property type="protein sequence ID" value="GGG93840.1"/>
    <property type="molecule type" value="Genomic_DNA"/>
</dbReference>
<dbReference type="InterPro" id="IPR004013">
    <property type="entry name" value="PHP_dom"/>
</dbReference>
<evidence type="ECO:0000256" key="10">
    <source>
        <dbReference type="ARBA" id="ARBA00025611"/>
    </source>
</evidence>
<evidence type="ECO:0000256" key="4">
    <source>
        <dbReference type="ARBA" id="ARBA00019114"/>
    </source>
</evidence>
<dbReference type="InterPro" id="IPR011708">
    <property type="entry name" value="DNA_pol3_alpha_NTPase_dom"/>
</dbReference>
<comment type="function">
    <text evidence="10">DNA polymerase III is a complex, multichain enzyme responsible for most of the replicative synthesis in bacteria. This DNA polymerase also exhibits 3' to 5' exonuclease activity. The alpha chain is the DNA polymerase.</text>
</comment>
<evidence type="ECO:0000256" key="5">
    <source>
        <dbReference type="ARBA" id="ARBA00022490"/>
    </source>
</evidence>
<evidence type="ECO:0000256" key="11">
    <source>
        <dbReference type="ARBA" id="ARBA00026073"/>
    </source>
</evidence>
<evidence type="ECO:0000256" key="6">
    <source>
        <dbReference type="ARBA" id="ARBA00022679"/>
    </source>
</evidence>
<dbReference type="InterPro" id="IPR041931">
    <property type="entry name" value="DNA_pol3_alpha_thumb_dom"/>
</dbReference>
<feature type="domain" description="Polymerase/histidinol phosphatase N-terminal" evidence="13">
    <location>
        <begin position="9"/>
        <end position="76"/>
    </location>
</feature>
<dbReference type="SMART" id="SM00481">
    <property type="entry name" value="POLIIIAc"/>
    <property type="match status" value="1"/>
</dbReference>
<dbReference type="Gene3D" id="3.20.20.140">
    <property type="entry name" value="Metal-dependent hydrolases"/>
    <property type="match status" value="1"/>
</dbReference>
<organism evidence="14 15">
    <name type="scientific">Glycocaulis albus</name>
    <dbReference type="NCBI Taxonomy" id="1382801"/>
    <lineage>
        <taxon>Bacteria</taxon>
        <taxon>Pseudomonadati</taxon>
        <taxon>Pseudomonadota</taxon>
        <taxon>Alphaproteobacteria</taxon>
        <taxon>Maricaulales</taxon>
        <taxon>Maricaulaceae</taxon>
        <taxon>Glycocaulis</taxon>
    </lineage>
</organism>
<dbReference type="SUPFAM" id="SSF89550">
    <property type="entry name" value="PHP domain-like"/>
    <property type="match status" value="1"/>
</dbReference>
<dbReference type="Pfam" id="PF17657">
    <property type="entry name" value="DNA_pol3_finger"/>
    <property type="match status" value="1"/>
</dbReference>
<dbReference type="Gene3D" id="1.10.150.870">
    <property type="match status" value="1"/>
</dbReference>
<dbReference type="CDD" id="cd07433">
    <property type="entry name" value="PHP_PolIIIA_DnaE1"/>
    <property type="match status" value="1"/>
</dbReference>